<dbReference type="InterPro" id="IPR011004">
    <property type="entry name" value="Trimer_LpxA-like_sf"/>
</dbReference>
<dbReference type="InterPro" id="IPR018357">
    <property type="entry name" value="Hexapep_transf_CS"/>
</dbReference>
<dbReference type="Proteomes" id="UP000034799">
    <property type="component" value="Unassembled WGS sequence"/>
</dbReference>
<evidence type="ECO:0000313" key="4">
    <source>
        <dbReference type="EMBL" id="KKR05754.1"/>
    </source>
</evidence>
<dbReference type="STRING" id="1619100.UT34_C0002G0261"/>
<accession>A0A0G0MNW2</accession>
<reference evidence="4 5" key="1">
    <citation type="journal article" date="2015" name="Nature">
        <title>rRNA introns, odd ribosomes, and small enigmatic genomes across a large radiation of phyla.</title>
        <authorList>
            <person name="Brown C.T."/>
            <person name="Hug L.A."/>
            <person name="Thomas B.C."/>
            <person name="Sharon I."/>
            <person name="Castelle C.J."/>
            <person name="Singh A."/>
            <person name="Wilkins M.J."/>
            <person name="Williams K.H."/>
            <person name="Banfield J.F."/>
        </authorList>
    </citation>
    <scope>NUCLEOTIDE SEQUENCE [LARGE SCALE GENOMIC DNA]</scope>
</reference>
<dbReference type="Pfam" id="PF00132">
    <property type="entry name" value="Hexapep"/>
    <property type="match status" value="1"/>
</dbReference>
<evidence type="ECO:0000256" key="3">
    <source>
        <dbReference type="RuleBase" id="RU367021"/>
    </source>
</evidence>
<evidence type="ECO:0000313" key="5">
    <source>
        <dbReference type="Proteomes" id="UP000034799"/>
    </source>
</evidence>
<evidence type="ECO:0000256" key="2">
    <source>
        <dbReference type="ARBA" id="ARBA00022737"/>
    </source>
</evidence>
<dbReference type="AlphaFoldDB" id="A0A0G0MNW2"/>
<dbReference type="InterPro" id="IPR039369">
    <property type="entry name" value="LacA-like"/>
</dbReference>
<organism evidence="4 5">
    <name type="scientific">candidate division WS6 bacterium GW2011_GWF2_39_15</name>
    <dbReference type="NCBI Taxonomy" id="1619100"/>
    <lineage>
        <taxon>Bacteria</taxon>
        <taxon>Candidatus Dojkabacteria</taxon>
    </lineage>
</organism>
<dbReference type="InterPro" id="IPR001451">
    <property type="entry name" value="Hexapep"/>
</dbReference>
<dbReference type="Gene3D" id="2.160.10.10">
    <property type="entry name" value="Hexapeptide repeat proteins"/>
    <property type="match status" value="1"/>
</dbReference>
<dbReference type="EMBL" id="LBWK01000002">
    <property type="protein sequence ID" value="KKR05754.1"/>
    <property type="molecule type" value="Genomic_DNA"/>
</dbReference>
<gene>
    <name evidence="4" type="ORF">UT34_C0002G0261</name>
</gene>
<sequence length="169" mass="18579">MVKKILQLLGNLLSRFYKYKDDHFDDVHYISFFFWQKILRMNSKVPWPVHFTSYVTGIKNIKIGKKCSPGSNIGQYIQAINGITLGDNVLMGPGSKIISANHDPKDFTKHTEGKPIIIGSNVWIGADAIILAGVTIGDNVVIGAGSIVTRDLPSNSVAVGNPCRVIKRL</sequence>
<dbReference type="PANTHER" id="PTHR43017">
    <property type="entry name" value="GALACTOSIDE O-ACETYLTRANSFERASE"/>
    <property type="match status" value="1"/>
</dbReference>
<dbReference type="PANTHER" id="PTHR43017:SF1">
    <property type="entry name" value="ACETYLTRANSFERASE YJL218W-RELATED"/>
    <property type="match status" value="1"/>
</dbReference>
<evidence type="ECO:0000256" key="1">
    <source>
        <dbReference type="ARBA" id="ARBA00022679"/>
    </source>
</evidence>
<comment type="similarity">
    <text evidence="3">Belongs to the transferase hexapeptide repeat family.</text>
</comment>
<name>A0A0G0MNW2_9BACT</name>
<dbReference type="PATRIC" id="fig|1619100.3.peg.811"/>
<dbReference type="GO" id="GO:0008870">
    <property type="term" value="F:galactoside O-acetyltransferase activity"/>
    <property type="evidence" value="ECO:0007669"/>
    <property type="project" value="TreeGrafter"/>
</dbReference>
<dbReference type="PROSITE" id="PS00101">
    <property type="entry name" value="HEXAPEP_TRANSFERASES"/>
    <property type="match status" value="1"/>
</dbReference>
<comment type="caution">
    <text evidence="4">The sequence shown here is derived from an EMBL/GenBank/DDBJ whole genome shotgun (WGS) entry which is preliminary data.</text>
</comment>
<keyword evidence="1 3" id="KW-0808">Transferase</keyword>
<dbReference type="SUPFAM" id="SSF51161">
    <property type="entry name" value="Trimeric LpxA-like enzymes"/>
    <property type="match status" value="1"/>
</dbReference>
<keyword evidence="3" id="KW-0012">Acyltransferase</keyword>
<dbReference type="EC" id="2.3.1.-" evidence="3"/>
<protein>
    <recommendedName>
        <fullName evidence="3">Acetyltransferase</fullName>
        <ecNumber evidence="3">2.3.1.-</ecNumber>
    </recommendedName>
</protein>
<proteinExistence type="inferred from homology"/>
<keyword evidence="2" id="KW-0677">Repeat</keyword>